<dbReference type="CDD" id="cd02526">
    <property type="entry name" value="GT2_RfbF_like"/>
    <property type="match status" value="1"/>
</dbReference>
<dbReference type="GO" id="GO:0016757">
    <property type="term" value="F:glycosyltransferase activity"/>
    <property type="evidence" value="ECO:0007669"/>
    <property type="project" value="UniProtKB-KW"/>
</dbReference>
<evidence type="ECO:0000259" key="5">
    <source>
        <dbReference type="Pfam" id="PF00535"/>
    </source>
</evidence>
<evidence type="ECO:0000313" key="6">
    <source>
        <dbReference type="EMBL" id="MBD2774702.1"/>
    </source>
</evidence>
<comment type="similarity">
    <text evidence="2">Belongs to the glycosyltransferase 2 family.</text>
</comment>
<reference evidence="6" key="1">
    <citation type="submission" date="2020-09" db="EMBL/GenBank/DDBJ databases">
        <title>Iningainema tapete sp. nov. (Scytonemataceae, Cyanobacteria) from greenhouses in central Florida (USA) produces two types of nodularin with biosynthetic potential for microcystin-LR and anabaenopeptins.</title>
        <authorList>
            <person name="Berthold D.E."/>
            <person name="Lefler F.W."/>
            <person name="Huang I.-S."/>
            <person name="Abdulla H."/>
            <person name="Zimba P.V."/>
            <person name="Laughinghouse H.D. IV."/>
        </authorList>
    </citation>
    <scope>NUCLEOTIDE SEQUENCE</scope>
    <source>
        <strain evidence="6">BLCCT55</strain>
    </source>
</reference>
<protein>
    <submittedName>
        <fullName evidence="6">Glycosyltransferase family 2 protein</fullName>
    </submittedName>
</protein>
<dbReference type="InterPro" id="IPR029044">
    <property type="entry name" value="Nucleotide-diphossugar_trans"/>
</dbReference>
<dbReference type="SUPFAM" id="SSF53448">
    <property type="entry name" value="Nucleotide-diphospho-sugar transferases"/>
    <property type="match status" value="1"/>
</dbReference>
<evidence type="ECO:0000256" key="4">
    <source>
        <dbReference type="ARBA" id="ARBA00022679"/>
    </source>
</evidence>
<dbReference type="Proteomes" id="UP000629098">
    <property type="component" value="Unassembled WGS sequence"/>
</dbReference>
<dbReference type="PANTHER" id="PTHR43179:SF12">
    <property type="entry name" value="GALACTOFURANOSYLTRANSFERASE GLFT2"/>
    <property type="match status" value="1"/>
</dbReference>
<gene>
    <name evidence="6" type="ORF">ICL16_22195</name>
</gene>
<dbReference type="AlphaFoldDB" id="A0A8J6XKL7"/>
<evidence type="ECO:0000256" key="2">
    <source>
        <dbReference type="ARBA" id="ARBA00006739"/>
    </source>
</evidence>
<dbReference type="InterPro" id="IPR001173">
    <property type="entry name" value="Glyco_trans_2-like"/>
</dbReference>
<comment type="pathway">
    <text evidence="1">Cell wall biogenesis; cell wall polysaccharide biosynthesis.</text>
</comment>
<name>A0A8J6XKL7_9CYAN</name>
<keyword evidence="4" id="KW-0808">Transferase</keyword>
<evidence type="ECO:0000256" key="1">
    <source>
        <dbReference type="ARBA" id="ARBA00004776"/>
    </source>
</evidence>
<dbReference type="PANTHER" id="PTHR43179">
    <property type="entry name" value="RHAMNOSYLTRANSFERASE WBBL"/>
    <property type="match status" value="1"/>
</dbReference>
<keyword evidence="3" id="KW-0328">Glycosyltransferase</keyword>
<proteinExistence type="inferred from homology"/>
<dbReference type="EMBL" id="JACXAE010000072">
    <property type="protein sequence ID" value="MBD2774702.1"/>
    <property type="molecule type" value="Genomic_DNA"/>
</dbReference>
<sequence length="305" mass="35093">MDIKKVVAYITAYKDFAALDKCIQAIYKQSYPVSAVFVVDNSPISYLSANNNLLIVNHYPENVGVGQGLAIALKWAFAQEYNFLWAFDQDSIPTQNCLKILIETYERLRQDNYKIGIVAPTAIDSRTCQIVECAIYKKDQFIGCKHNSQLQYYECDAPITSGSLISLAAAQKVSPPRGDLFIDGVDLDYGLRLKQNGFHNLIVPQAILEHQFGSPIQVKLLNKEYFLQKYSALRHYYICRNHTYLDTRYAQGWYRLTSFLRRLKYMMRTIILTLIYDPEDKVIKTWACLLGTYHGLKGKLGKTWY</sequence>
<evidence type="ECO:0000256" key="3">
    <source>
        <dbReference type="ARBA" id="ARBA00022676"/>
    </source>
</evidence>
<keyword evidence="7" id="KW-1185">Reference proteome</keyword>
<feature type="domain" description="Glycosyltransferase 2-like" evidence="5">
    <location>
        <begin position="10"/>
        <end position="116"/>
    </location>
</feature>
<dbReference type="Pfam" id="PF00535">
    <property type="entry name" value="Glycos_transf_2"/>
    <property type="match status" value="1"/>
</dbReference>
<dbReference type="RefSeq" id="WP_190832097.1">
    <property type="nucleotide sequence ID" value="NZ_CAWPPI010000072.1"/>
</dbReference>
<dbReference type="Gene3D" id="3.90.550.10">
    <property type="entry name" value="Spore Coat Polysaccharide Biosynthesis Protein SpsA, Chain A"/>
    <property type="match status" value="1"/>
</dbReference>
<evidence type="ECO:0000313" key="7">
    <source>
        <dbReference type="Proteomes" id="UP000629098"/>
    </source>
</evidence>
<accession>A0A8J6XKL7</accession>
<organism evidence="6 7">
    <name type="scientific">Iningainema tapete BLCC-T55</name>
    <dbReference type="NCBI Taxonomy" id="2748662"/>
    <lineage>
        <taxon>Bacteria</taxon>
        <taxon>Bacillati</taxon>
        <taxon>Cyanobacteriota</taxon>
        <taxon>Cyanophyceae</taxon>
        <taxon>Nostocales</taxon>
        <taxon>Scytonemataceae</taxon>
        <taxon>Iningainema tapete</taxon>
    </lineage>
</organism>
<comment type="caution">
    <text evidence="6">The sequence shown here is derived from an EMBL/GenBank/DDBJ whole genome shotgun (WGS) entry which is preliminary data.</text>
</comment>